<evidence type="ECO:0000313" key="1">
    <source>
        <dbReference type="EMBL" id="WNY22986.1"/>
    </source>
</evidence>
<accession>A0AA96ZTA9</accession>
<evidence type="ECO:0000313" key="2">
    <source>
        <dbReference type="Proteomes" id="UP001302978"/>
    </source>
</evidence>
<protein>
    <recommendedName>
        <fullName evidence="3">Lipoprotein</fullName>
    </recommendedName>
</protein>
<dbReference type="GeneID" id="85194737"/>
<dbReference type="EMBL" id="CP131059">
    <property type="protein sequence ID" value="WNY22986.1"/>
    <property type="molecule type" value="Genomic_DNA"/>
</dbReference>
<sequence length="171" mass="18796">MKKFMSAFILMVLVLTVTAAGCLSSDDGNGSANVTNNTSNNTTNNPANSSNTIDLDNSSAYLIKQMKIANDSKSVAFAFDENSTDRWELIMEPQGILVLTEDEHLSPENAENEYVGLHYWNFTAGSTGKTILDFNYVVGENGKSINHIIYIMEVDSSGNIHVISTLYERLN</sequence>
<evidence type="ECO:0008006" key="3">
    <source>
        <dbReference type="Google" id="ProtNLM"/>
    </source>
</evidence>
<name>A0AA96ZTA9_9EURY</name>
<dbReference type="AlphaFoldDB" id="A0AA96ZTA9"/>
<dbReference type="KEGG" id="mehf:MmiHf6_02820"/>
<dbReference type="RefSeq" id="WP_316557969.1">
    <property type="nucleotide sequence ID" value="NZ_CP131059.1"/>
</dbReference>
<organism evidence="1 2">
    <name type="scientific">Methanimicrococcus hongohii</name>
    <dbReference type="NCBI Taxonomy" id="3028295"/>
    <lineage>
        <taxon>Archaea</taxon>
        <taxon>Methanobacteriati</taxon>
        <taxon>Methanobacteriota</taxon>
        <taxon>Stenosarchaea group</taxon>
        <taxon>Methanomicrobia</taxon>
        <taxon>Methanosarcinales</taxon>
        <taxon>Methanosarcinaceae</taxon>
        <taxon>Methanimicrococcus</taxon>
    </lineage>
</organism>
<proteinExistence type="predicted"/>
<keyword evidence="2" id="KW-1185">Reference proteome</keyword>
<dbReference type="PROSITE" id="PS51257">
    <property type="entry name" value="PROKAR_LIPOPROTEIN"/>
    <property type="match status" value="1"/>
</dbReference>
<gene>
    <name evidence="1" type="ORF">MmiHf6_02820</name>
</gene>
<reference evidence="1 2" key="1">
    <citation type="submission" date="2023-07" db="EMBL/GenBank/DDBJ databases">
        <title>Closed genoem sequence of Methanomicrococcus sp. Hf6.</title>
        <authorList>
            <person name="Poehlein A."/>
            <person name="Protasov E."/>
            <person name="Platt K."/>
            <person name="Reeh H."/>
            <person name="Daniel R."/>
            <person name="Brune A."/>
        </authorList>
    </citation>
    <scope>NUCLEOTIDE SEQUENCE [LARGE SCALE GENOMIC DNA]</scope>
    <source>
        <strain evidence="1 2">Hf6</strain>
    </source>
</reference>
<dbReference type="Proteomes" id="UP001302978">
    <property type="component" value="Chromosome"/>
</dbReference>